<feature type="domain" description="S1 motif" evidence="9">
    <location>
        <begin position="138"/>
        <end position="202"/>
    </location>
</feature>
<dbReference type="GO" id="GO:0006353">
    <property type="term" value="P:DNA-templated transcription termination"/>
    <property type="evidence" value="ECO:0007669"/>
    <property type="project" value="UniProtKB-UniRule"/>
</dbReference>
<keyword evidence="2 7" id="KW-0963">Cytoplasm</keyword>
<dbReference type="SUPFAM" id="SSF54814">
    <property type="entry name" value="Prokaryotic type KH domain (KH-domain type II)"/>
    <property type="match status" value="2"/>
</dbReference>
<dbReference type="Pfam" id="PF26594">
    <property type="entry name" value="KH_NusA_2nd"/>
    <property type="match status" value="1"/>
</dbReference>
<dbReference type="GO" id="GO:0003723">
    <property type="term" value="F:RNA binding"/>
    <property type="evidence" value="ECO:0007669"/>
    <property type="project" value="UniProtKB-UniRule"/>
</dbReference>
<dbReference type="Gene3D" id="3.30.300.20">
    <property type="match status" value="2"/>
</dbReference>
<dbReference type="PANTHER" id="PTHR22648">
    <property type="entry name" value="TRANSCRIPTION TERMINATION FACTOR NUSA"/>
    <property type="match status" value="1"/>
</dbReference>
<dbReference type="SUPFAM" id="SSF50249">
    <property type="entry name" value="Nucleic acid-binding proteins"/>
    <property type="match status" value="1"/>
</dbReference>
<feature type="region of interest" description="Disordered" evidence="8">
    <location>
        <begin position="427"/>
        <end position="523"/>
    </location>
</feature>
<dbReference type="InterPro" id="IPR015946">
    <property type="entry name" value="KH_dom-like_a/b"/>
</dbReference>
<dbReference type="GO" id="GO:0000166">
    <property type="term" value="F:nucleotide binding"/>
    <property type="evidence" value="ECO:0007669"/>
    <property type="project" value="InterPro"/>
</dbReference>
<organism evidence="10 11">
    <name type="scientific">Candidatus Electrothrix marina</name>
    <dbReference type="NCBI Taxonomy" id="1859130"/>
    <lineage>
        <taxon>Bacteria</taxon>
        <taxon>Pseudomonadati</taxon>
        <taxon>Thermodesulfobacteriota</taxon>
        <taxon>Desulfobulbia</taxon>
        <taxon>Desulfobulbales</taxon>
        <taxon>Desulfobulbaceae</taxon>
        <taxon>Candidatus Electrothrix</taxon>
    </lineage>
</organism>
<dbReference type="FunFam" id="3.30.300.20:FF:000002">
    <property type="entry name" value="Transcription termination/antitermination protein NusA"/>
    <property type="match status" value="1"/>
</dbReference>
<evidence type="ECO:0000256" key="2">
    <source>
        <dbReference type="ARBA" id="ARBA00022490"/>
    </source>
</evidence>
<dbReference type="InterPro" id="IPR058582">
    <property type="entry name" value="KH_NusA_2nd"/>
</dbReference>
<comment type="similarity">
    <text evidence="7">Belongs to the NusA family.</text>
</comment>
<dbReference type="Pfam" id="PF14520">
    <property type="entry name" value="HHH_5"/>
    <property type="match status" value="1"/>
</dbReference>
<dbReference type="SMART" id="SM00316">
    <property type="entry name" value="S1"/>
    <property type="match status" value="1"/>
</dbReference>
<dbReference type="AlphaFoldDB" id="A0A444J843"/>
<keyword evidence="1 7" id="KW-0806">Transcription termination</keyword>
<feature type="compositionally biased region" description="Acidic residues" evidence="8">
    <location>
        <begin position="432"/>
        <end position="445"/>
    </location>
</feature>
<dbReference type="InterPro" id="IPR010995">
    <property type="entry name" value="DNA_repair_Rad51/TF_NusA_a-hlx"/>
</dbReference>
<keyword evidence="5 7" id="KW-0805">Transcription regulation</keyword>
<evidence type="ECO:0000256" key="1">
    <source>
        <dbReference type="ARBA" id="ARBA00022472"/>
    </source>
</evidence>
<feature type="compositionally biased region" description="Polar residues" evidence="8">
    <location>
        <begin position="498"/>
        <end position="515"/>
    </location>
</feature>
<gene>
    <name evidence="7" type="primary">nusA</name>
    <name evidence="10" type="ORF">VT99_10152</name>
</gene>
<reference evidence="10 11" key="1">
    <citation type="submission" date="2017-01" db="EMBL/GenBank/DDBJ databases">
        <title>The cable genome- insights into the physiology and evolution of filamentous bacteria capable of sulfide oxidation via long distance electron transfer.</title>
        <authorList>
            <person name="Schreiber L."/>
            <person name="Bjerg J.T."/>
            <person name="Boggild A."/>
            <person name="Van De Vossenberg J."/>
            <person name="Meysman F."/>
            <person name="Nielsen L.P."/>
            <person name="Schramm A."/>
            <person name="Kjeldsen K.U."/>
        </authorList>
    </citation>
    <scope>NUCLEOTIDE SEQUENCE [LARGE SCALE GENOMIC DNA]</scope>
    <source>
        <strain evidence="10">A2</strain>
    </source>
</reference>
<keyword evidence="3 7" id="KW-0889">Transcription antitermination</keyword>
<dbReference type="GO" id="GO:0031564">
    <property type="term" value="P:transcription antitermination"/>
    <property type="evidence" value="ECO:0007669"/>
    <property type="project" value="UniProtKB-UniRule"/>
</dbReference>
<evidence type="ECO:0000259" key="9">
    <source>
        <dbReference type="PROSITE" id="PS50126"/>
    </source>
</evidence>
<dbReference type="Gene3D" id="3.30.1480.10">
    <property type="entry name" value="NusA, N-terminal domain"/>
    <property type="match status" value="1"/>
</dbReference>
<dbReference type="CDD" id="cd02134">
    <property type="entry name" value="KH-II_NusA_rpt1"/>
    <property type="match status" value="1"/>
</dbReference>
<dbReference type="HAMAP" id="MF_00945_B">
    <property type="entry name" value="NusA_B"/>
    <property type="match status" value="1"/>
</dbReference>
<name>A0A444J843_9BACT</name>
<dbReference type="PANTHER" id="PTHR22648:SF0">
    <property type="entry name" value="TRANSCRIPTION TERMINATION_ANTITERMINATION PROTEIN NUSA"/>
    <property type="match status" value="1"/>
</dbReference>
<dbReference type="InterPro" id="IPR036555">
    <property type="entry name" value="NusA_N_sf"/>
</dbReference>
<dbReference type="InterPro" id="IPR025249">
    <property type="entry name" value="TF_NusA_KH_1st"/>
</dbReference>
<dbReference type="InterPro" id="IPR004087">
    <property type="entry name" value="KH_dom"/>
</dbReference>
<evidence type="ECO:0000313" key="10">
    <source>
        <dbReference type="EMBL" id="RWX49220.1"/>
    </source>
</evidence>
<dbReference type="CDD" id="cd22529">
    <property type="entry name" value="KH-II_NusA_rpt2"/>
    <property type="match status" value="1"/>
</dbReference>
<evidence type="ECO:0000256" key="5">
    <source>
        <dbReference type="ARBA" id="ARBA00023015"/>
    </source>
</evidence>
<dbReference type="NCBIfam" id="TIGR01953">
    <property type="entry name" value="NusA"/>
    <property type="match status" value="1"/>
</dbReference>
<accession>A0A444J843</accession>
<dbReference type="InterPro" id="IPR003029">
    <property type="entry name" value="S1_domain"/>
</dbReference>
<dbReference type="PROSITE" id="PS50126">
    <property type="entry name" value="S1"/>
    <property type="match status" value="1"/>
</dbReference>
<dbReference type="Pfam" id="PF08529">
    <property type="entry name" value="NusA_N"/>
    <property type="match status" value="1"/>
</dbReference>
<keyword evidence="6 7" id="KW-0804">Transcription</keyword>
<dbReference type="SUPFAM" id="SSF69705">
    <property type="entry name" value="Transcription factor NusA, N-terminal domain"/>
    <property type="match status" value="1"/>
</dbReference>
<dbReference type="InterPro" id="IPR013735">
    <property type="entry name" value="TF_NusA_N"/>
</dbReference>
<dbReference type="Pfam" id="PF00575">
    <property type="entry name" value="S1"/>
    <property type="match status" value="1"/>
</dbReference>
<dbReference type="PROSITE" id="PS50084">
    <property type="entry name" value="KH_TYPE_1"/>
    <property type="match status" value="1"/>
</dbReference>
<feature type="compositionally biased region" description="Basic and acidic residues" evidence="8">
    <location>
        <begin position="446"/>
        <end position="456"/>
    </location>
</feature>
<comment type="caution">
    <text evidence="10">The sequence shown here is derived from an EMBL/GenBank/DDBJ whole genome shotgun (WGS) entry which is preliminary data.</text>
</comment>
<comment type="subunit">
    <text evidence="7">Monomer. Binds directly to the core enzyme of the DNA-dependent RNA polymerase and to nascent RNA.</text>
</comment>
<dbReference type="Pfam" id="PF13184">
    <property type="entry name" value="KH_NusA_1st"/>
    <property type="match status" value="1"/>
</dbReference>
<dbReference type="SMART" id="SM00322">
    <property type="entry name" value="KH"/>
    <property type="match status" value="2"/>
</dbReference>
<evidence type="ECO:0000256" key="3">
    <source>
        <dbReference type="ARBA" id="ARBA00022814"/>
    </source>
</evidence>
<protein>
    <recommendedName>
        <fullName evidence="7">Transcription termination/antitermination protein NusA</fullName>
    </recommendedName>
</protein>
<dbReference type="InterPro" id="IPR030842">
    <property type="entry name" value="TF_NusA_bacterial"/>
</dbReference>
<comment type="function">
    <text evidence="7">Participates in both transcription termination and antitermination.</text>
</comment>
<evidence type="ECO:0000256" key="8">
    <source>
        <dbReference type="SAM" id="MobiDB-lite"/>
    </source>
</evidence>
<sequence>MSGGENLKRILDQICRDKGIDRTLLVDAIEEAVRSAVRKKFGGRRDIEVQFNEELGEIEAFQYRTVVDDVWDEDTEIHIDDARVLDPDIELEDDLGEKMENIADLGRIAAQSAKQVIIHRLRDAEREVVFDMFRDREGTIVNGIVQRFERGKMVVNLGRTDAVLPREGQIPKRSFKQGDRIRAYLQEVRQESRDSQLILSRTCNEFLIKLFELEVPEIAEQIVKIMGAAREPGFRAKIAVTSTESDVDPVGACVGMKGARVQNVVQELQGERIDIVPWSPDPAKYVYNALAPAEVSMVIVDEEQHSLLVVVPDDQLSLAIGRQGQNVRLASRLLSWRIDVKSEQRYENLGNPGYKSLLAIDGVDEAKADKLVAAGIHSAGEFAEADIESIMRLVGVNEDQAAVLKLQAADIPVTQVASPLEEAERLFSAPVEQEEETSDDASDDELGNRIADDESVPRQAVSDEGDGEEAMPGNTVEPEDMSGNVPEQSGREQEMLSPLNSSPHDSSAQEPTSFDTVDGNRLS</sequence>
<dbReference type="CDD" id="cd04455">
    <property type="entry name" value="S1_NusA"/>
    <property type="match status" value="1"/>
</dbReference>
<proteinExistence type="inferred from homology"/>
<keyword evidence="4 7" id="KW-0694">RNA-binding</keyword>
<dbReference type="SUPFAM" id="SSF47794">
    <property type="entry name" value="Rad51 N-terminal domain-like"/>
    <property type="match status" value="1"/>
</dbReference>
<evidence type="ECO:0000256" key="6">
    <source>
        <dbReference type="ARBA" id="ARBA00023163"/>
    </source>
</evidence>
<dbReference type="Gene3D" id="1.10.150.20">
    <property type="entry name" value="5' to 3' exonuclease, C-terminal subdomain"/>
    <property type="match status" value="1"/>
</dbReference>
<dbReference type="EMBL" id="MTKQ01000015">
    <property type="protein sequence ID" value="RWX49220.1"/>
    <property type="molecule type" value="Genomic_DNA"/>
</dbReference>
<evidence type="ECO:0000313" key="11">
    <source>
        <dbReference type="Proteomes" id="UP000286862"/>
    </source>
</evidence>
<dbReference type="Gene3D" id="2.40.50.140">
    <property type="entry name" value="Nucleic acid-binding proteins"/>
    <property type="match status" value="1"/>
</dbReference>
<dbReference type="GO" id="GO:0005829">
    <property type="term" value="C:cytosol"/>
    <property type="evidence" value="ECO:0007669"/>
    <property type="project" value="TreeGrafter"/>
</dbReference>
<dbReference type="Proteomes" id="UP000286862">
    <property type="component" value="Unassembled WGS sequence"/>
</dbReference>
<dbReference type="GO" id="GO:0003700">
    <property type="term" value="F:DNA-binding transcription factor activity"/>
    <property type="evidence" value="ECO:0007669"/>
    <property type="project" value="InterPro"/>
</dbReference>
<dbReference type="FunFam" id="3.30.300.20:FF:000005">
    <property type="entry name" value="Transcription termination/antitermination protein NusA"/>
    <property type="match status" value="1"/>
</dbReference>
<dbReference type="InterPro" id="IPR012340">
    <property type="entry name" value="NA-bd_OB-fold"/>
</dbReference>
<evidence type="ECO:0000256" key="7">
    <source>
        <dbReference type="HAMAP-Rule" id="MF_00945"/>
    </source>
</evidence>
<evidence type="ECO:0000256" key="4">
    <source>
        <dbReference type="ARBA" id="ARBA00022884"/>
    </source>
</evidence>
<dbReference type="InterPro" id="IPR009019">
    <property type="entry name" value="KH_sf_prok-type"/>
</dbReference>
<dbReference type="InterPro" id="IPR010213">
    <property type="entry name" value="TF_NusA"/>
</dbReference>
<comment type="subcellular location">
    <subcellularLocation>
        <location evidence="7">Cytoplasm</location>
    </subcellularLocation>
</comment>